<proteinExistence type="predicted"/>
<accession>A0A518G0W3</accession>
<evidence type="ECO:0000313" key="3">
    <source>
        <dbReference type="Proteomes" id="UP000318017"/>
    </source>
</evidence>
<reference evidence="2 3" key="1">
    <citation type="submission" date="2019-02" db="EMBL/GenBank/DDBJ databases">
        <title>Deep-cultivation of Planctomycetes and their phenomic and genomic characterization uncovers novel biology.</title>
        <authorList>
            <person name="Wiegand S."/>
            <person name="Jogler M."/>
            <person name="Boedeker C."/>
            <person name="Pinto D."/>
            <person name="Vollmers J."/>
            <person name="Rivas-Marin E."/>
            <person name="Kohn T."/>
            <person name="Peeters S.H."/>
            <person name="Heuer A."/>
            <person name="Rast P."/>
            <person name="Oberbeckmann S."/>
            <person name="Bunk B."/>
            <person name="Jeske O."/>
            <person name="Meyerdierks A."/>
            <person name="Storesund J.E."/>
            <person name="Kallscheuer N."/>
            <person name="Luecker S."/>
            <person name="Lage O.M."/>
            <person name="Pohl T."/>
            <person name="Merkel B.J."/>
            <person name="Hornburger P."/>
            <person name="Mueller R.-W."/>
            <person name="Bruemmer F."/>
            <person name="Labrenz M."/>
            <person name="Spormann A.M."/>
            <person name="Op den Camp H."/>
            <person name="Overmann J."/>
            <person name="Amann R."/>
            <person name="Jetten M.S.M."/>
            <person name="Mascher T."/>
            <person name="Medema M.H."/>
            <person name="Devos D.P."/>
            <person name="Kaster A.-K."/>
            <person name="Ovreas L."/>
            <person name="Rohde M."/>
            <person name="Galperin M.Y."/>
            <person name="Jogler C."/>
        </authorList>
    </citation>
    <scope>NUCLEOTIDE SEQUENCE [LARGE SCALE GENOMIC DNA]</scope>
    <source>
        <strain evidence="2 3">Q31a</strain>
    </source>
</reference>
<dbReference type="AlphaFoldDB" id="A0A518G0W3"/>
<keyword evidence="3" id="KW-1185">Reference proteome</keyword>
<dbReference type="Proteomes" id="UP000318017">
    <property type="component" value="Chromosome"/>
</dbReference>
<dbReference type="KEGG" id="ahel:Q31a_05310"/>
<name>A0A518G0W3_9BACT</name>
<evidence type="ECO:0000313" key="2">
    <source>
        <dbReference type="EMBL" id="QDV22247.1"/>
    </source>
</evidence>
<protein>
    <submittedName>
        <fullName evidence="2">Uncharacterized protein</fullName>
    </submittedName>
</protein>
<sequence>MILLTAIVALYCCCASIYDHWYESKYAGFVGADKLAKLEPGTSFDSVAALYSGSSKITPQSIVDLGPSENGKILNLEGFTRVSPSLITLLNDKLAKMEAGDELYCFDEPHGGGVYLQFRDGRLVNHVPNNYQPTIQLMEVNRLLLPPLFLRFGLLPFYVPFAILILFVYGRLSHQKRATPKTINVRRSP</sequence>
<keyword evidence="1" id="KW-0472">Membrane</keyword>
<dbReference type="OrthoDB" id="9978685at2"/>
<dbReference type="RefSeq" id="WP_145073493.1">
    <property type="nucleotide sequence ID" value="NZ_CP036298.1"/>
</dbReference>
<evidence type="ECO:0000256" key="1">
    <source>
        <dbReference type="SAM" id="Phobius"/>
    </source>
</evidence>
<feature type="transmembrane region" description="Helical" evidence="1">
    <location>
        <begin position="148"/>
        <end position="169"/>
    </location>
</feature>
<dbReference type="EMBL" id="CP036298">
    <property type="protein sequence ID" value="QDV22247.1"/>
    <property type="molecule type" value="Genomic_DNA"/>
</dbReference>
<keyword evidence="1" id="KW-0812">Transmembrane</keyword>
<keyword evidence="1" id="KW-1133">Transmembrane helix</keyword>
<organism evidence="2 3">
    <name type="scientific">Aureliella helgolandensis</name>
    <dbReference type="NCBI Taxonomy" id="2527968"/>
    <lineage>
        <taxon>Bacteria</taxon>
        <taxon>Pseudomonadati</taxon>
        <taxon>Planctomycetota</taxon>
        <taxon>Planctomycetia</taxon>
        <taxon>Pirellulales</taxon>
        <taxon>Pirellulaceae</taxon>
        <taxon>Aureliella</taxon>
    </lineage>
</organism>
<gene>
    <name evidence="2" type="ORF">Q31a_05310</name>
</gene>